<feature type="transmembrane region" description="Helical" evidence="1">
    <location>
        <begin position="93"/>
        <end position="116"/>
    </location>
</feature>
<feature type="transmembrane region" description="Helical" evidence="1">
    <location>
        <begin position="236"/>
        <end position="258"/>
    </location>
</feature>
<dbReference type="RefSeq" id="WP_045230570.1">
    <property type="nucleotide sequence ID" value="NZ_BBJU01000014.1"/>
</dbReference>
<protein>
    <recommendedName>
        <fullName evidence="2">EamA domain-containing protein</fullName>
    </recommendedName>
</protein>
<dbReference type="SUPFAM" id="SSF103481">
    <property type="entry name" value="Multidrug resistance efflux transporter EmrE"/>
    <property type="match status" value="2"/>
</dbReference>
<dbReference type="InterPro" id="IPR037185">
    <property type="entry name" value="EmrE-like"/>
</dbReference>
<dbReference type="PANTHER" id="PTHR22911:SF135">
    <property type="entry name" value="BLR4310 PROTEIN"/>
    <property type="match status" value="1"/>
</dbReference>
<gene>
    <name evidence="3" type="ORF">RRU01S_14_02590</name>
</gene>
<keyword evidence="1" id="KW-0472">Membrane</keyword>
<dbReference type="Pfam" id="PF00892">
    <property type="entry name" value="EamA"/>
    <property type="match status" value="2"/>
</dbReference>
<comment type="caution">
    <text evidence="3">The sequence shown here is derived from an EMBL/GenBank/DDBJ whole genome shotgun (WGS) entry which is preliminary data.</text>
</comment>
<dbReference type="Gene3D" id="1.10.3730.20">
    <property type="match status" value="1"/>
</dbReference>
<feature type="transmembrane region" description="Helical" evidence="1">
    <location>
        <begin position="207"/>
        <end position="229"/>
    </location>
</feature>
<feature type="transmembrane region" description="Helical" evidence="1">
    <location>
        <begin position="264"/>
        <end position="282"/>
    </location>
</feature>
<feature type="transmembrane region" description="Helical" evidence="1">
    <location>
        <begin position="146"/>
        <end position="167"/>
    </location>
</feature>
<feature type="transmembrane region" description="Helical" evidence="1">
    <location>
        <begin position="37"/>
        <end position="55"/>
    </location>
</feature>
<feature type="transmembrane region" description="Helical" evidence="1">
    <location>
        <begin position="123"/>
        <end position="140"/>
    </location>
</feature>
<evidence type="ECO:0000313" key="3">
    <source>
        <dbReference type="EMBL" id="GAK71035.1"/>
    </source>
</evidence>
<name>A0A081CWI9_9HYPH</name>
<dbReference type="PANTHER" id="PTHR22911">
    <property type="entry name" value="ACYL-MALONYL CONDENSING ENZYME-RELATED"/>
    <property type="match status" value="1"/>
</dbReference>
<dbReference type="EMBL" id="BBJU01000014">
    <property type="protein sequence ID" value="GAK71035.1"/>
    <property type="molecule type" value="Genomic_DNA"/>
</dbReference>
<keyword evidence="1" id="KW-0812">Transmembrane</keyword>
<dbReference type="OrthoDB" id="7165334at2"/>
<dbReference type="AlphaFoldDB" id="A0A081CWI9"/>
<evidence type="ECO:0000313" key="4">
    <source>
        <dbReference type="Proteomes" id="UP000028701"/>
    </source>
</evidence>
<dbReference type="Proteomes" id="UP000028701">
    <property type="component" value="Unassembled WGS sequence"/>
</dbReference>
<dbReference type="InterPro" id="IPR000620">
    <property type="entry name" value="EamA_dom"/>
</dbReference>
<accession>A0A081CWI9</accession>
<proteinExistence type="predicted"/>
<dbReference type="eggNOG" id="COG0697">
    <property type="taxonomic scope" value="Bacteria"/>
</dbReference>
<feature type="domain" description="EamA" evidence="2">
    <location>
        <begin position="8"/>
        <end position="140"/>
    </location>
</feature>
<keyword evidence="1" id="KW-1133">Transmembrane helix</keyword>
<reference evidence="3 4" key="1">
    <citation type="submission" date="2014-08" db="EMBL/GenBank/DDBJ databases">
        <title>Whole genome shotgun sequence of Rhizobium rubi NBRC 13261.</title>
        <authorList>
            <person name="Katano-Makiyama Y."/>
            <person name="Hosoyama A."/>
            <person name="Hashimoto M."/>
            <person name="Hosoyama Y."/>
            <person name="Noguchi M."/>
            <person name="Tsuchikane K."/>
            <person name="Uohara A."/>
            <person name="Ohji S."/>
            <person name="Ichikawa N."/>
            <person name="Kimura A."/>
            <person name="Yamazoe A."/>
            <person name="Fujita N."/>
        </authorList>
    </citation>
    <scope>NUCLEOTIDE SEQUENCE [LARGE SCALE GENOMIC DNA]</scope>
    <source>
        <strain evidence="3 4">NBRC 13261</strain>
    </source>
</reference>
<sequence length="300" mass="32778">MALTDNTRGALLMALAMACFTVNDAFTKSVTPYINTGQILFVRGVITCVMVYFIARQMGALRPLKTILRPIILLRCLCEVGASILYLRALATMGFANVSAIMQSLPLAVTLGAAIFLREPVGWRRWTAILVGFLGVLIILRPGPDGFTTAALLVVGAVFVTAGRDLLTRRMYTDVPSLTVTMTTAVVNTVFGAALIVPFGGWQPMDAYVWSHLFVAAILVVIGYQAVILSMRSGDIAFVAPFRYTSMIWAFSIGYVVFGEKMTPWILLGTAIIVASGLYTFYRESRRKQPPLAKTSTRIQ</sequence>
<organism evidence="3 4">
    <name type="scientific">Agrobacterium rubi TR3 = NBRC 13261</name>
    <dbReference type="NCBI Taxonomy" id="1368415"/>
    <lineage>
        <taxon>Bacteria</taxon>
        <taxon>Pseudomonadati</taxon>
        <taxon>Pseudomonadota</taxon>
        <taxon>Alphaproteobacteria</taxon>
        <taxon>Hyphomicrobiales</taxon>
        <taxon>Rhizobiaceae</taxon>
        <taxon>Rhizobium/Agrobacterium group</taxon>
        <taxon>Agrobacterium</taxon>
    </lineage>
</organism>
<feature type="domain" description="EamA" evidence="2">
    <location>
        <begin position="150"/>
        <end position="276"/>
    </location>
</feature>
<dbReference type="GO" id="GO:0016020">
    <property type="term" value="C:membrane"/>
    <property type="evidence" value="ECO:0007669"/>
    <property type="project" value="InterPro"/>
</dbReference>
<evidence type="ECO:0000256" key="1">
    <source>
        <dbReference type="SAM" id="Phobius"/>
    </source>
</evidence>
<feature type="transmembrane region" description="Helical" evidence="1">
    <location>
        <begin position="179"/>
        <end position="201"/>
    </location>
</feature>
<evidence type="ECO:0000259" key="2">
    <source>
        <dbReference type="Pfam" id="PF00892"/>
    </source>
</evidence>